<dbReference type="SUPFAM" id="SSF56925">
    <property type="entry name" value="OMPA-like"/>
    <property type="match status" value="1"/>
</dbReference>
<sequence length="462" mass="50115">MNYSTIKKAVTCSLIAALGFTGAAQAQDAKVFGGRSQYRTWSIGINGGITTPNVLIGGSNAYGRKVGLFEAPVREYYGINVRKQFSSWFGLQLDANRGRIFTHNAEGQAPEVLPTWENVNGINAQSAETDVQYAVSLNGVFQFATIDFLRRENAVNFYASVGYGLMAFNPVGYTNNDGTGTAWDNKGNWGESLGDREGKHDRDYTREAFVPVGLGLKFKLSDRVALDLGYTMNFVDTKNLFGPVQGRTSNDKFSYTHAGLEFSLGSKDKQDLTWANPVATLYDELKDPELRNEVDALKQRVSALESTVQALSTDSDGDGVADKFDKCPNTPAGTQVDGSGCPIKFPEPDTTALSTGSYSNIQFEFDSSVLKTSSYPTLDQVSSDLRASGATLTLEGNASEEGTTEYNYQLGLDRANSVKNYLVNSGVAASQINVVSNGETKPVASNATEEGRQLNRNVQFKK</sequence>
<evidence type="ECO:0000313" key="13">
    <source>
        <dbReference type="EMBL" id="MFD2961776.1"/>
    </source>
</evidence>
<dbReference type="InterPro" id="IPR006664">
    <property type="entry name" value="OMP_bac"/>
</dbReference>
<dbReference type="Gene3D" id="2.40.160.20">
    <property type="match status" value="1"/>
</dbReference>
<keyword evidence="4" id="KW-0812">Transmembrane</keyword>
<dbReference type="Proteomes" id="UP001597560">
    <property type="component" value="Unassembled WGS sequence"/>
</dbReference>
<reference evidence="14" key="1">
    <citation type="journal article" date="2019" name="Int. J. Syst. Evol. Microbiol.">
        <title>The Global Catalogue of Microorganisms (GCM) 10K type strain sequencing project: providing services to taxonomists for standard genome sequencing and annotation.</title>
        <authorList>
            <consortium name="The Broad Institute Genomics Platform"/>
            <consortium name="The Broad Institute Genome Sequencing Center for Infectious Disease"/>
            <person name="Wu L."/>
            <person name="Ma J."/>
        </authorList>
    </citation>
    <scope>NUCLEOTIDE SEQUENCE [LARGE SCALE GENOMIC DNA]</scope>
    <source>
        <strain evidence="14">KCTC 23098</strain>
    </source>
</reference>
<keyword evidence="2" id="KW-0813">Transport</keyword>
<feature type="chain" id="PRO_5047109576" evidence="11">
    <location>
        <begin position="27"/>
        <end position="462"/>
    </location>
</feature>
<dbReference type="PRINTS" id="PR01021">
    <property type="entry name" value="OMPADOMAIN"/>
</dbReference>
<dbReference type="SUPFAM" id="SSF103088">
    <property type="entry name" value="OmpA-like"/>
    <property type="match status" value="1"/>
</dbReference>
<keyword evidence="6" id="KW-0626">Porin</keyword>
<evidence type="ECO:0000256" key="5">
    <source>
        <dbReference type="ARBA" id="ARBA00023065"/>
    </source>
</evidence>
<dbReference type="EMBL" id="JBHUPA010000003">
    <property type="protein sequence ID" value="MFD2961776.1"/>
    <property type="molecule type" value="Genomic_DNA"/>
</dbReference>
<dbReference type="PANTHER" id="PTHR30329">
    <property type="entry name" value="STATOR ELEMENT OF FLAGELLAR MOTOR COMPLEX"/>
    <property type="match status" value="1"/>
</dbReference>
<evidence type="ECO:0000256" key="7">
    <source>
        <dbReference type="ARBA" id="ARBA00023136"/>
    </source>
</evidence>
<feature type="domain" description="OmpA-like" evidence="12">
    <location>
        <begin position="350"/>
        <end position="462"/>
    </location>
</feature>
<dbReference type="PROSITE" id="PS51123">
    <property type="entry name" value="OMPA_2"/>
    <property type="match status" value="1"/>
</dbReference>
<evidence type="ECO:0000256" key="1">
    <source>
        <dbReference type="ARBA" id="ARBA00004571"/>
    </source>
</evidence>
<name>A0ABW6AXB4_9SPHI</name>
<keyword evidence="3" id="KW-1134">Transmembrane beta strand</keyword>
<gene>
    <name evidence="13" type="ORF">ACFS6J_08270</name>
</gene>
<evidence type="ECO:0000256" key="10">
    <source>
        <dbReference type="SAM" id="MobiDB-lite"/>
    </source>
</evidence>
<evidence type="ECO:0000256" key="2">
    <source>
        <dbReference type="ARBA" id="ARBA00022448"/>
    </source>
</evidence>
<protein>
    <submittedName>
        <fullName evidence="13">OmpA family protein</fullName>
    </submittedName>
</protein>
<dbReference type="Gene3D" id="3.30.1330.60">
    <property type="entry name" value="OmpA-like domain"/>
    <property type="match status" value="1"/>
</dbReference>
<evidence type="ECO:0000256" key="8">
    <source>
        <dbReference type="ARBA" id="ARBA00023237"/>
    </source>
</evidence>
<evidence type="ECO:0000256" key="9">
    <source>
        <dbReference type="PROSITE-ProRule" id="PRU00473"/>
    </source>
</evidence>
<evidence type="ECO:0000256" key="3">
    <source>
        <dbReference type="ARBA" id="ARBA00022452"/>
    </source>
</evidence>
<keyword evidence="5" id="KW-0406">Ion transport</keyword>
<keyword evidence="7 9" id="KW-0472">Membrane</keyword>
<dbReference type="Pfam" id="PF00691">
    <property type="entry name" value="OmpA"/>
    <property type="match status" value="1"/>
</dbReference>
<dbReference type="InterPro" id="IPR036737">
    <property type="entry name" value="OmpA-like_sf"/>
</dbReference>
<keyword evidence="8" id="KW-0998">Cell outer membrane</keyword>
<comment type="caution">
    <text evidence="13">The sequence shown here is derived from an EMBL/GenBank/DDBJ whole genome shotgun (WGS) entry which is preliminary data.</text>
</comment>
<dbReference type="PANTHER" id="PTHR30329:SF21">
    <property type="entry name" value="LIPOPROTEIN YIAD-RELATED"/>
    <property type="match status" value="1"/>
</dbReference>
<dbReference type="SUPFAM" id="SSF103647">
    <property type="entry name" value="TSP type-3 repeat"/>
    <property type="match status" value="1"/>
</dbReference>
<evidence type="ECO:0000256" key="4">
    <source>
        <dbReference type="ARBA" id="ARBA00022692"/>
    </source>
</evidence>
<feature type="signal peptide" evidence="11">
    <location>
        <begin position="1"/>
        <end position="26"/>
    </location>
</feature>
<dbReference type="Gene3D" id="4.10.1080.10">
    <property type="entry name" value="TSP type-3 repeat"/>
    <property type="match status" value="1"/>
</dbReference>
<comment type="subcellular location">
    <subcellularLocation>
        <location evidence="1">Cell outer membrane</location>
        <topology evidence="1">Multi-pass membrane protein</topology>
    </subcellularLocation>
</comment>
<evidence type="ECO:0000313" key="14">
    <source>
        <dbReference type="Proteomes" id="UP001597560"/>
    </source>
</evidence>
<dbReference type="RefSeq" id="WP_377610033.1">
    <property type="nucleotide sequence ID" value="NZ_JBHUPA010000003.1"/>
</dbReference>
<evidence type="ECO:0000256" key="6">
    <source>
        <dbReference type="ARBA" id="ARBA00023114"/>
    </source>
</evidence>
<organism evidence="13 14">
    <name type="scientific">Olivibacter jilunii</name>
    <dbReference type="NCBI Taxonomy" id="985016"/>
    <lineage>
        <taxon>Bacteria</taxon>
        <taxon>Pseudomonadati</taxon>
        <taxon>Bacteroidota</taxon>
        <taxon>Sphingobacteriia</taxon>
        <taxon>Sphingobacteriales</taxon>
        <taxon>Sphingobacteriaceae</taxon>
        <taxon>Olivibacter</taxon>
    </lineage>
</organism>
<dbReference type="InterPro" id="IPR028974">
    <property type="entry name" value="TSP_type-3_rpt"/>
</dbReference>
<keyword evidence="11" id="KW-0732">Signal</keyword>
<evidence type="ECO:0000256" key="11">
    <source>
        <dbReference type="SAM" id="SignalP"/>
    </source>
</evidence>
<dbReference type="InterPro" id="IPR006665">
    <property type="entry name" value="OmpA-like"/>
</dbReference>
<keyword evidence="14" id="KW-1185">Reference proteome</keyword>
<dbReference type="InterPro" id="IPR011250">
    <property type="entry name" value="OMP/PagP_B-barrel"/>
</dbReference>
<dbReference type="InterPro" id="IPR050330">
    <property type="entry name" value="Bact_OuterMem_StrucFunc"/>
</dbReference>
<proteinExistence type="predicted"/>
<evidence type="ECO:0000259" key="12">
    <source>
        <dbReference type="PROSITE" id="PS51123"/>
    </source>
</evidence>
<dbReference type="CDD" id="cd07185">
    <property type="entry name" value="OmpA_C-like"/>
    <property type="match status" value="1"/>
</dbReference>
<feature type="region of interest" description="Disordered" evidence="10">
    <location>
        <begin position="443"/>
        <end position="462"/>
    </location>
</feature>
<accession>A0ABW6AXB4</accession>